<dbReference type="GeneID" id="14919247"/>
<dbReference type="KEGG" id="acan:ACA1_044760"/>
<dbReference type="SUPFAM" id="SSF81383">
    <property type="entry name" value="F-box domain"/>
    <property type="match status" value="1"/>
</dbReference>
<sequence length="222" mass="25243">MTMDEVPPLQSITTINDRGCTEDLFSKMLPIEMQLQVLSRVPVEDLVRHVCIVNRQWRTLTATDAFWRDVASQIFGGQDPWSSLLAEHGTICSSHQLNMFAPADVDDTTKMEGTEGAIDEEDDDQTGQMGLVPNGKMKEVVLYRLRELRVFWPFKSARNLYYCAERGFVHMVESILRDPSKVFQFKKEHIGMAIELATAKGLREVVDVLQPVMRSHTVAEAR</sequence>
<dbReference type="VEuPathDB" id="AmoebaDB:ACA1_044760"/>
<dbReference type="InterPro" id="IPR036047">
    <property type="entry name" value="F-box-like_dom_sf"/>
</dbReference>
<protein>
    <submittedName>
        <fullName evidence="2">Fbox domain containing protein</fullName>
    </submittedName>
</protein>
<dbReference type="Proteomes" id="UP000011083">
    <property type="component" value="Unassembled WGS sequence"/>
</dbReference>
<keyword evidence="3" id="KW-1185">Reference proteome</keyword>
<gene>
    <name evidence="2" type="ORF">ACA1_044760</name>
</gene>
<name>L8H268_ACACF</name>
<evidence type="ECO:0000313" key="3">
    <source>
        <dbReference type="Proteomes" id="UP000011083"/>
    </source>
</evidence>
<organism evidence="2 3">
    <name type="scientific">Acanthamoeba castellanii (strain ATCC 30010 / Neff)</name>
    <dbReference type="NCBI Taxonomy" id="1257118"/>
    <lineage>
        <taxon>Eukaryota</taxon>
        <taxon>Amoebozoa</taxon>
        <taxon>Discosea</taxon>
        <taxon>Longamoebia</taxon>
        <taxon>Centramoebida</taxon>
        <taxon>Acanthamoebidae</taxon>
        <taxon>Acanthamoeba</taxon>
    </lineage>
</organism>
<evidence type="ECO:0000313" key="2">
    <source>
        <dbReference type="EMBL" id="ELR18476.1"/>
    </source>
</evidence>
<dbReference type="Gene3D" id="1.20.1280.50">
    <property type="match status" value="1"/>
</dbReference>
<dbReference type="RefSeq" id="XP_004340513.1">
    <property type="nucleotide sequence ID" value="XM_004340465.1"/>
</dbReference>
<dbReference type="InterPro" id="IPR001810">
    <property type="entry name" value="F-box_dom"/>
</dbReference>
<accession>L8H268</accession>
<dbReference type="AlphaFoldDB" id="L8H268"/>
<dbReference type="Pfam" id="PF12937">
    <property type="entry name" value="F-box-like"/>
    <property type="match status" value="1"/>
</dbReference>
<proteinExistence type="predicted"/>
<reference evidence="2 3" key="1">
    <citation type="journal article" date="2013" name="Genome Biol.">
        <title>Genome of Acanthamoeba castellanii highlights extensive lateral gene transfer and early evolution of tyrosine kinase signaling.</title>
        <authorList>
            <person name="Clarke M."/>
            <person name="Lohan A.J."/>
            <person name="Liu B."/>
            <person name="Lagkouvardos I."/>
            <person name="Roy S."/>
            <person name="Zafar N."/>
            <person name="Bertelli C."/>
            <person name="Schilde C."/>
            <person name="Kianianmomeni A."/>
            <person name="Burglin T.R."/>
            <person name="Frech C."/>
            <person name="Turcotte B."/>
            <person name="Kopec K.O."/>
            <person name="Synnott J.M."/>
            <person name="Choo C."/>
            <person name="Paponov I."/>
            <person name="Finkler A."/>
            <person name="Soon Heng Tan C."/>
            <person name="Hutchins A.P."/>
            <person name="Weinmeier T."/>
            <person name="Rattei T."/>
            <person name="Chu J.S."/>
            <person name="Gimenez G."/>
            <person name="Irimia M."/>
            <person name="Rigden D.J."/>
            <person name="Fitzpatrick D.A."/>
            <person name="Lorenzo-Morales J."/>
            <person name="Bateman A."/>
            <person name="Chiu C.H."/>
            <person name="Tang P."/>
            <person name="Hegemann P."/>
            <person name="Fromm H."/>
            <person name="Raoult D."/>
            <person name="Greub G."/>
            <person name="Miranda-Saavedra D."/>
            <person name="Chen N."/>
            <person name="Nash P."/>
            <person name="Ginger M.L."/>
            <person name="Horn M."/>
            <person name="Schaap P."/>
            <person name="Caler L."/>
            <person name="Loftus B."/>
        </authorList>
    </citation>
    <scope>NUCLEOTIDE SEQUENCE [LARGE SCALE GENOMIC DNA]</scope>
    <source>
        <strain evidence="2 3">Neff</strain>
    </source>
</reference>
<dbReference type="EMBL" id="KB007952">
    <property type="protein sequence ID" value="ELR18476.1"/>
    <property type="molecule type" value="Genomic_DNA"/>
</dbReference>
<feature type="domain" description="F-box" evidence="1">
    <location>
        <begin position="23"/>
        <end position="70"/>
    </location>
</feature>
<dbReference type="SMART" id="SM00256">
    <property type="entry name" value="FBOX"/>
    <property type="match status" value="1"/>
</dbReference>
<dbReference type="PROSITE" id="PS50181">
    <property type="entry name" value="FBOX"/>
    <property type="match status" value="1"/>
</dbReference>
<evidence type="ECO:0000259" key="1">
    <source>
        <dbReference type="PROSITE" id="PS50181"/>
    </source>
</evidence>